<evidence type="ECO:0000256" key="1">
    <source>
        <dbReference type="ARBA" id="ARBA00001947"/>
    </source>
</evidence>
<evidence type="ECO:0000256" key="4">
    <source>
        <dbReference type="ARBA" id="ARBA00022801"/>
    </source>
</evidence>
<comment type="cofactor">
    <cofactor evidence="1">
        <name>Zn(2+)</name>
        <dbReference type="ChEBI" id="CHEBI:29105"/>
    </cofactor>
</comment>
<keyword evidence="4" id="KW-0378">Hydrolase</keyword>
<dbReference type="PANTHER" id="PTHR11086">
    <property type="entry name" value="DEOXYCYTIDYLATE DEAMINASE-RELATED"/>
    <property type="match status" value="1"/>
</dbReference>
<reference evidence="7 8" key="1">
    <citation type="journal article" date="2009" name="Biosci. Biotechnol. Biochem.">
        <title>WeGAS: a web-based microbial genome annotation system.</title>
        <authorList>
            <person name="Lee D."/>
            <person name="Seo H."/>
            <person name="Park C."/>
            <person name="Park K."/>
        </authorList>
    </citation>
    <scope>NUCLEOTIDE SEQUENCE [LARGE SCALE GENOMIC DNA]</scope>
    <source>
        <strain evidence="8">ATCC 49049 / DSM 4359 / NBRC 107923 / NS-E</strain>
    </source>
</reference>
<evidence type="ECO:0000313" key="7">
    <source>
        <dbReference type="EMBL" id="ACM22441.1"/>
    </source>
</evidence>
<dbReference type="GO" id="GO:0004132">
    <property type="term" value="F:dCMP deaminase activity"/>
    <property type="evidence" value="ECO:0007669"/>
    <property type="project" value="TreeGrafter"/>
</dbReference>
<evidence type="ECO:0000256" key="2">
    <source>
        <dbReference type="ARBA" id="ARBA00006576"/>
    </source>
</evidence>
<dbReference type="Pfam" id="PF14437">
    <property type="entry name" value="MafB19-deam"/>
    <property type="match status" value="1"/>
</dbReference>
<gene>
    <name evidence="7" type="ordered locus">CTN_0265</name>
</gene>
<evidence type="ECO:0000256" key="3">
    <source>
        <dbReference type="ARBA" id="ARBA00022723"/>
    </source>
</evidence>
<dbReference type="KEGG" id="tna:CTN_0265"/>
<dbReference type="HOGENOM" id="CLU_047993_2_3_0"/>
<keyword evidence="8" id="KW-1185">Reference proteome</keyword>
<dbReference type="PANTHER" id="PTHR11086:SF18">
    <property type="entry name" value="DEOXYCYTIDYLATE DEAMINASE"/>
    <property type="match status" value="1"/>
</dbReference>
<dbReference type="GO" id="GO:0008270">
    <property type="term" value="F:zinc ion binding"/>
    <property type="evidence" value="ECO:0007669"/>
    <property type="project" value="InterPro"/>
</dbReference>
<dbReference type="AlphaFoldDB" id="B9KBP5"/>
<feature type="domain" description="CMP/dCMP-type deaminase" evidence="6">
    <location>
        <begin position="53"/>
        <end position="186"/>
    </location>
</feature>
<comment type="similarity">
    <text evidence="2">Belongs to the cytidine and deoxycytidylate deaminase family.</text>
</comment>
<dbReference type="STRING" id="309803.CTN_0265"/>
<dbReference type="InterPro" id="IPR002125">
    <property type="entry name" value="CMP_dCMP_dom"/>
</dbReference>
<name>B9KBP5_THENN</name>
<dbReference type="Proteomes" id="UP000000445">
    <property type="component" value="Chromosome"/>
</dbReference>
<accession>B9KBP5</accession>
<dbReference type="PROSITE" id="PS00903">
    <property type="entry name" value="CYT_DCMP_DEAMINASES_1"/>
    <property type="match status" value="1"/>
</dbReference>
<proteinExistence type="inferred from homology"/>
<dbReference type="InterPro" id="IPR016192">
    <property type="entry name" value="APOBEC/CMP_deaminase_Zn-bd"/>
</dbReference>
<dbReference type="SUPFAM" id="SSF53927">
    <property type="entry name" value="Cytidine deaminase-like"/>
    <property type="match status" value="1"/>
</dbReference>
<dbReference type="CDD" id="cd01286">
    <property type="entry name" value="deoxycytidylate_deaminase"/>
    <property type="match status" value="1"/>
</dbReference>
<dbReference type="PROSITE" id="PS51747">
    <property type="entry name" value="CYT_DCMP_DEAMINASES_2"/>
    <property type="match status" value="1"/>
</dbReference>
<dbReference type="InterPro" id="IPR058535">
    <property type="entry name" value="MafB19-deam"/>
</dbReference>
<dbReference type="GO" id="GO:0002100">
    <property type="term" value="P:tRNA wobble adenosine to inosine editing"/>
    <property type="evidence" value="ECO:0007669"/>
    <property type="project" value="InterPro"/>
</dbReference>
<dbReference type="Gene3D" id="3.40.140.10">
    <property type="entry name" value="Cytidine Deaminase, domain 2"/>
    <property type="match status" value="1"/>
</dbReference>
<evidence type="ECO:0000259" key="6">
    <source>
        <dbReference type="PROSITE" id="PS51747"/>
    </source>
</evidence>
<evidence type="ECO:0000313" key="8">
    <source>
        <dbReference type="Proteomes" id="UP000000445"/>
    </source>
</evidence>
<dbReference type="InterPro" id="IPR016193">
    <property type="entry name" value="Cytidine_deaminase-like"/>
</dbReference>
<organism evidence="7 8">
    <name type="scientific">Thermotoga neapolitana (strain ATCC 49049 / DSM 4359 / NBRC 107923 / NS-E)</name>
    <dbReference type="NCBI Taxonomy" id="309803"/>
    <lineage>
        <taxon>Bacteria</taxon>
        <taxon>Thermotogati</taxon>
        <taxon>Thermotogota</taxon>
        <taxon>Thermotogae</taxon>
        <taxon>Thermotogales</taxon>
        <taxon>Thermotogaceae</taxon>
        <taxon>Thermotoga</taxon>
    </lineage>
</organism>
<dbReference type="InterPro" id="IPR035105">
    <property type="entry name" value="Deoxycytidylate_deaminase_dom"/>
</dbReference>
<dbReference type="EMBL" id="CP000916">
    <property type="protein sequence ID" value="ACM22441.1"/>
    <property type="molecule type" value="Genomic_DNA"/>
</dbReference>
<evidence type="ECO:0000256" key="5">
    <source>
        <dbReference type="ARBA" id="ARBA00022833"/>
    </source>
</evidence>
<dbReference type="GO" id="GO:0052717">
    <property type="term" value="F:tRNA-specific adenosine-34 deaminase activity"/>
    <property type="evidence" value="ECO:0007669"/>
    <property type="project" value="UniProtKB-EC"/>
</dbReference>
<dbReference type="InterPro" id="IPR015517">
    <property type="entry name" value="dCMP_deaminase-rel"/>
</dbReference>
<protein>
    <submittedName>
        <fullName evidence="7">Deoxycytidylate deaminase</fullName>
    </submittedName>
</protein>
<dbReference type="GO" id="GO:0005737">
    <property type="term" value="C:cytoplasm"/>
    <property type="evidence" value="ECO:0007669"/>
    <property type="project" value="TreeGrafter"/>
</dbReference>
<sequence length="199" mass="22586">MMSGTEIILQRARACKALAFAVIQSHKGERVKGRLEEYLNNLKVEKKPDDRESWDSYFMRIARMVSERSTCFHRKVGAVIVKDHRILATGYNQPPSKFPHCNEVGCIRDDLGINSGEHQEICYALHAEQNALMQAAKFGIAVNGATIYVTHKPCSICARLLVNAGIKRVVYEKDYPDPLTDFFFKFTGVESVRFEGDQR</sequence>
<keyword evidence="5" id="KW-0862">Zinc</keyword>
<keyword evidence="3" id="KW-0479">Metal-binding</keyword>
<dbReference type="eggNOG" id="COG2131">
    <property type="taxonomic scope" value="Bacteria"/>
</dbReference>